<name>A0ABX0Y7J3_9ACTN</name>
<dbReference type="Gene3D" id="3.40.190.10">
    <property type="entry name" value="Periplasmic binding protein-like II"/>
    <property type="match status" value="1"/>
</dbReference>
<organism evidence="1 2">
    <name type="scientific">Planosporangium thailandense</name>
    <dbReference type="NCBI Taxonomy" id="765197"/>
    <lineage>
        <taxon>Bacteria</taxon>
        <taxon>Bacillati</taxon>
        <taxon>Actinomycetota</taxon>
        <taxon>Actinomycetes</taxon>
        <taxon>Micromonosporales</taxon>
        <taxon>Micromonosporaceae</taxon>
        <taxon>Planosporangium</taxon>
    </lineage>
</organism>
<dbReference type="RefSeq" id="WP_167928415.1">
    <property type="nucleotide sequence ID" value="NZ_JAATVY010000031.1"/>
</dbReference>
<sequence>MPLALGDVRPASFDLEVVRLDQTPDLLTDDGFDAAETSFSRYTLGRASGEDRLVGLPAFVMSGFRHRCVITRRDSELTSLAELRGRRVGLTGWPDSGNTWTRALVRRAGVPLSEVDWFVGPLLSDHPVGERIGPRGAPANVARTPGDRALVDLLLAGELDAVMTPFMPPGFHAPDSPLRQLVPDYRTAEASYFTEVGYVPGIHLITVRREVAERHPEVTGELMAALDASWHNWLGKRTKLADTTLWLLAELDITAKTVGLDWSPYGAPSTDTMIADFCAELFAQGLCDAPIEPGVLFTAYTELRSAA</sequence>
<evidence type="ECO:0008006" key="3">
    <source>
        <dbReference type="Google" id="ProtNLM"/>
    </source>
</evidence>
<proteinExistence type="predicted"/>
<dbReference type="EMBL" id="JAATVY010000031">
    <property type="protein sequence ID" value="NJC73510.1"/>
    <property type="molecule type" value="Genomic_DNA"/>
</dbReference>
<dbReference type="Proteomes" id="UP000722989">
    <property type="component" value="Unassembled WGS sequence"/>
</dbReference>
<dbReference type="SUPFAM" id="SSF53850">
    <property type="entry name" value="Periplasmic binding protein-like II"/>
    <property type="match status" value="1"/>
</dbReference>
<keyword evidence="2" id="KW-1185">Reference proteome</keyword>
<protein>
    <recommendedName>
        <fullName evidence="3">4,5-dihydroxyphthalate decarboxylase</fullName>
    </recommendedName>
</protein>
<reference evidence="1 2" key="1">
    <citation type="submission" date="2020-03" db="EMBL/GenBank/DDBJ databases">
        <title>WGS of the type strain of Planosporangium spp.</title>
        <authorList>
            <person name="Thawai C."/>
        </authorList>
    </citation>
    <scope>NUCLEOTIDE SEQUENCE [LARGE SCALE GENOMIC DNA]</scope>
    <source>
        <strain evidence="1 2">TBRC 5610</strain>
    </source>
</reference>
<comment type="caution">
    <text evidence="1">The sequence shown here is derived from an EMBL/GenBank/DDBJ whole genome shotgun (WGS) entry which is preliminary data.</text>
</comment>
<evidence type="ECO:0000313" key="1">
    <source>
        <dbReference type="EMBL" id="NJC73510.1"/>
    </source>
</evidence>
<accession>A0ABX0Y7J3</accession>
<gene>
    <name evidence="1" type="ORF">HC031_27850</name>
</gene>
<evidence type="ECO:0000313" key="2">
    <source>
        <dbReference type="Proteomes" id="UP000722989"/>
    </source>
</evidence>